<dbReference type="Proteomes" id="UP001472677">
    <property type="component" value="Unassembled WGS sequence"/>
</dbReference>
<proteinExistence type="predicted"/>
<sequence length="115" mass="12929">MLIAVVEGTDGPIICNIALNKLGQYRPAVTGKYPPPPTRQCCSLIKHANLTCLSRLNLTVHLHCLRNVNRTGRCHHNAKHESVQVAGTAEMLFRLKLLLNFTSCCNYFNFLLIFH</sequence>
<dbReference type="InterPro" id="IPR036312">
    <property type="entry name" value="Bifun_inhib/LTP/seed_sf"/>
</dbReference>
<evidence type="ECO:0000313" key="1">
    <source>
        <dbReference type="EMBL" id="KAK8527156.1"/>
    </source>
</evidence>
<accession>A0ABR2D2Z6</accession>
<dbReference type="Gene3D" id="1.10.110.10">
    <property type="entry name" value="Plant lipid-transfer and hydrophobic proteins"/>
    <property type="match status" value="1"/>
</dbReference>
<name>A0ABR2D2Z6_9ROSI</name>
<protein>
    <submittedName>
        <fullName evidence="1">Uncharacterized protein</fullName>
    </submittedName>
</protein>
<organism evidence="1 2">
    <name type="scientific">Hibiscus sabdariffa</name>
    <name type="common">roselle</name>
    <dbReference type="NCBI Taxonomy" id="183260"/>
    <lineage>
        <taxon>Eukaryota</taxon>
        <taxon>Viridiplantae</taxon>
        <taxon>Streptophyta</taxon>
        <taxon>Embryophyta</taxon>
        <taxon>Tracheophyta</taxon>
        <taxon>Spermatophyta</taxon>
        <taxon>Magnoliopsida</taxon>
        <taxon>eudicotyledons</taxon>
        <taxon>Gunneridae</taxon>
        <taxon>Pentapetalae</taxon>
        <taxon>rosids</taxon>
        <taxon>malvids</taxon>
        <taxon>Malvales</taxon>
        <taxon>Malvaceae</taxon>
        <taxon>Malvoideae</taxon>
        <taxon>Hibiscus</taxon>
    </lineage>
</organism>
<evidence type="ECO:0000313" key="2">
    <source>
        <dbReference type="Proteomes" id="UP001472677"/>
    </source>
</evidence>
<keyword evidence="2" id="KW-1185">Reference proteome</keyword>
<dbReference type="EMBL" id="JBBPBM010000038">
    <property type="protein sequence ID" value="KAK8527156.1"/>
    <property type="molecule type" value="Genomic_DNA"/>
</dbReference>
<reference evidence="1 2" key="1">
    <citation type="journal article" date="2024" name="G3 (Bethesda)">
        <title>Genome assembly of Hibiscus sabdariffa L. provides insights into metabolisms of medicinal natural products.</title>
        <authorList>
            <person name="Kim T."/>
        </authorList>
    </citation>
    <scope>NUCLEOTIDE SEQUENCE [LARGE SCALE GENOMIC DNA]</scope>
    <source>
        <strain evidence="1">TK-2024</strain>
        <tissue evidence="1">Old leaves</tissue>
    </source>
</reference>
<gene>
    <name evidence="1" type="ORF">V6N12_054380</name>
</gene>
<comment type="caution">
    <text evidence="1">The sequence shown here is derived from an EMBL/GenBank/DDBJ whole genome shotgun (WGS) entry which is preliminary data.</text>
</comment>